<evidence type="ECO:0000313" key="1">
    <source>
        <dbReference type="EMBL" id="MPM44852.1"/>
    </source>
</evidence>
<accession>A0A644ZVI8</accession>
<reference evidence="1" key="1">
    <citation type="submission" date="2019-08" db="EMBL/GenBank/DDBJ databases">
        <authorList>
            <person name="Kucharzyk K."/>
            <person name="Murdoch R.W."/>
            <person name="Higgins S."/>
            <person name="Loffler F."/>
        </authorList>
    </citation>
    <scope>NUCLEOTIDE SEQUENCE</scope>
</reference>
<gene>
    <name evidence="1" type="ORF">SDC9_91534</name>
</gene>
<name>A0A644ZVI8_9ZZZZ</name>
<sequence length="77" mass="9291">MPPPFQHLLHRRLFFLRFAHEKEGQDQFHRIKIEGGDISKFEYRVNGTIFIQKLDYVRSLVIIDQRKPFQLLARNPV</sequence>
<proteinExistence type="predicted"/>
<protein>
    <submittedName>
        <fullName evidence="1">Uncharacterized protein</fullName>
    </submittedName>
</protein>
<organism evidence="1">
    <name type="scientific">bioreactor metagenome</name>
    <dbReference type="NCBI Taxonomy" id="1076179"/>
    <lineage>
        <taxon>unclassified sequences</taxon>
        <taxon>metagenomes</taxon>
        <taxon>ecological metagenomes</taxon>
    </lineage>
</organism>
<comment type="caution">
    <text evidence="1">The sequence shown here is derived from an EMBL/GenBank/DDBJ whole genome shotgun (WGS) entry which is preliminary data.</text>
</comment>
<dbReference type="AlphaFoldDB" id="A0A644ZVI8"/>
<dbReference type="EMBL" id="VSSQ01010642">
    <property type="protein sequence ID" value="MPM44852.1"/>
    <property type="molecule type" value="Genomic_DNA"/>
</dbReference>